<keyword evidence="1" id="KW-0001">2Fe-2S</keyword>
<protein>
    <submittedName>
        <fullName evidence="6">FAD-dependent oxidoreductase</fullName>
    </submittedName>
</protein>
<reference evidence="7" key="1">
    <citation type="submission" date="2016-07" db="EMBL/GenBank/DDBJ databases">
        <authorList>
            <person name="Florea S."/>
            <person name="Webb J.S."/>
            <person name="Jaromczyk J."/>
            <person name="Schardl C.L."/>
        </authorList>
    </citation>
    <scope>NUCLEOTIDE SEQUENCE [LARGE SCALE GENOMIC DNA]</scope>
    <source>
        <strain evidence="7">IPBSL-7</strain>
    </source>
</reference>
<comment type="caution">
    <text evidence="6">The sequence shown here is derived from an EMBL/GenBank/DDBJ whole genome shotgun (WGS) entry which is preliminary data.</text>
</comment>
<dbReference type="SUPFAM" id="SSF50022">
    <property type="entry name" value="ISP domain"/>
    <property type="match status" value="1"/>
</dbReference>
<keyword evidence="7" id="KW-1185">Reference proteome</keyword>
<sequence length="500" mass="52365">MESMTSVWFATHPAPHVAARPFPEGSRFDTVVAGAGLTGLATAALLARAGHRVAVVEARSVGAVATGNTTAKVSLLQGSTLSDIRSHQSDEVLAAYVDGNREAQAWLARFLEERDIEFQRRTAYTFAFGGDGVSTLEDELAACRAAGLTGVTWTTDTGLPFDVSGALALPDQLQIHPLVVLDALLEDLVEHGGVVIEGVRVTDAEVDSSVNVSTTAGGLEADQLILATGTPILDRGGYFAKLEPHRSYATTYRVPGAIPQGMYLSVDGPGRSLRTVPVVDGELLMVGGNGHVVGRTDSEAAAVADLRRWTAEHFPGAEPTHAWSAQDYRAVDRVPYVGELPRGEGRIFVATGYNKWGMTNGVAAALMLSGRLLDGSMPWADVLAERTPTSSTLLSALAPNAKVAATLAKDWVQAEVGGLPDEPPAEGEGVVGRGPRGVPEAVSTVDGVTCRVSGICTHLGGVVRWNDAEKSWDCPLHGSRFAPDGALLEGPAVADLPGVE</sequence>
<evidence type="ECO:0000313" key="7">
    <source>
        <dbReference type="Proteomes" id="UP000093501"/>
    </source>
</evidence>
<dbReference type="GO" id="GO:0004497">
    <property type="term" value="F:monooxygenase activity"/>
    <property type="evidence" value="ECO:0007669"/>
    <property type="project" value="UniProtKB-ARBA"/>
</dbReference>
<proteinExistence type="predicted"/>
<gene>
    <name evidence="6" type="ORF">BCR15_08320</name>
</gene>
<keyword evidence="5" id="KW-1015">Disulfide bond</keyword>
<dbReference type="InterPro" id="IPR017941">
    <property type="entry name" value="Rieske_2Fe-2S"/>
</dbReference>
<keyword evidence="2" id="KW-0479">Metal-binding</keyword>
<keyword evidence="3" id="KW-0408">Iron</keyword>
<dbReference type="Pfam" id="PF01266">
    <property type="entry name" value="DAO"/>
    <property type="match status" value="1"/>
</dbReference>
<dbReference type="GO" id="GO:0046872">
    <property type="term" value="F:metal ion binding"/>
    <property type="evidence" value="ECO:0007669"/>
    <property type="project" value="UniProtKB-KW"/>
</dbReference>
<dbReference type="InterPro" id="IPR036922">
    <property type="entry name" value="Rieske_2Fe-2S_sf"/>
</dbReference>
<dbReference type="Gene3D" id="3.30.9.10">
    <property type="entry name" value="D-Amino Acid Oxidase, subunit A, domain 2"/>
    <property type="match status" value="1"/>
</dbReference>
<dbReference type="Pfam" id="PF00355">
    <property type="entry name" value="Rieske"/>
    <property type="match status" value="1"/>
</dbReference>
<dbReference type="GO" id="GO:0005737">
    <property type="term" value="C:cytoplasm"/>
    <property type="evidence" value="ECO:0007669"/>
    <property type="project" value="TreeGrafter"/>
</dbReference>
<dbReference type="GO" id="GO:0016705">
    <property type="term" value="F:oxidoreductase activity, acting on paired donors, with incorporation or reduction of molecular oxygen"/>
    <property type="evidence" value="ECO:0007669"/>
    <property type="project" value="UniProtKB-ARBA"/>
</dbReference>
<dbReference type="GO" id="GO:0051537">
    <property type="term" value="F:2 iron, 2 sulfur cluster binding"/>
    <property type="evidence" value="ECO:0007669"/>
    <property type="project" value="UniProtKB-KW"/>
</dbReference>
<dbReference type="EMBL" id="MBQD01000024">
    <property type="protein sequence ID" value="OCL32038.1"/>
    <property type="molecule type" value="Genomic_DNA"/>
</dbReference>
<dbReference type="InterPro" id="IPR036188">
    <property type="entry name" value="FAD/NAD-bd_sf"/>
</dbReference>
<dbReference type="InterPro" id="IPR005805">
    <property type="entry name" value="Rieske_Fe-S_prot_C"/>
</dbReference>
<dbReference type="Gene3D" id="3.50.50.60">
    <property type="entry name" value="FAD/NAD(P)-binding domain"/>
    <property type="match status" value="1"/>
</dbReference>
<evidence type="ECO:0000256" key="4">
    <source>
        <dbReference type="ARBA" id="ARBA00023014"/>
    </source>
</evidence>
<evidence type="ECO:0000256" key="2">
    <source>
        <dbReference type="ARBA" id="ARBA00022723"/>
    </source>
</evidence>
<accession>A0A1C0AIU9</accession>
<evidence type="ECO:0000256" key="3">
    <source>
        <dbReference type="ARBA" id="ARBA00023004"/>
    </source>
</evidence>
<dbReference type="PANTHER" id="PTHR13847:SF274">
    <property type="entry name" value="RIESKE 2FE-2S IRON-SULFUR PROTEIN YHFW-RELATED"/>
    <property type="match status" value="1"/>
</dbReference>
<dbReference type="AlphaFoldDB" id="A0A1C0AIU9"/>
<dbReference type="Proteomes" id="UP000093501">
    <property type="component" value="Unassembled WGS sequence"/>
</dbReference>
<dbReference type="SUPFAM" id="SSF51905">
    <property type="entry name" value="FAD/NAD(P)-binding domain"/>
    <property type="match status" value="1"/>
</dbReference>
<dbReference type="PROSITE" id="PS51296">
    <property type="entry name" value="RIESKE"/>
    <property type="match status" value="1"/>
</dbReference>
<dbReference type="PANTHER" id="PTHR13847">
    <property type="entry name" value="SARCOSINE DEHYDROGENASE-RELATED"/>
    <property type="match status" value="1"/>
</dbReference>
<dbReference type="PRINTS" id="PR00162">
    <property type="entry name" value="RIESKE"/>
</dbReference>
<keyword evidence="4" id="KW-0411">Iron-sulfur</keyword>
<organism evidence="6 7">
    <name type="scientific">Tessaracoccus lapidicaptus</name>
    <dbReference type="NCBI Taxonomy" id="1427523"/>
    <lineage>
        <taxon>Bacteria</taxon>
        <taxon>Bacillati</taxon>
        <taxon>Actinomycetota</taxon>
        <taxon>Actinomycetes</taxon>
        <taxon>Propionibacteriales</taxon>
        <taxon>Propionibacteriaceae</taxon>
        <taxon>Tessaracoccus</taxon>
    </lineage>
</organism>
<dbReference type="InterPro" id="IPR006076">
    <property type="entry name" value="FAD-dep_OxRdtase"/>
</dbReference>
<evidence type="ECO:0000313" key="6">
    <source>
        <dbReference type="EMBL" id="OCL32038.1"/>
    </source>
</evidence>
<dbReference type="Gene3D" id="2.102.10.10">
    <property type="entry name" value="Rieske [2Fe-2S] iron-sulphur domain"/>
    <property type="match status" value="1"/>
</dbReference>
<evidence type="ECO:0000256" key="5">
    <source>
        <dbReference type="ARBA" id="ARBA00023157"/>
    </source>
</evidence>
<name>A0A1C0AIU9_9ACTN</name>
<dbReference type="GO" id="GO:0016020">
    <property type="term" value="C:membrane"/>
    <property type="evidence" value="ECO:0007669"/>
    <property type="project" value="InterPro"/>
</dbReference>
<dbReference type="RefSeq" id="WP_068752386.1">
    <property type="nucleotide sequence ID" value="NZ_LR214441.1"/>
</dbReference>
<evidence type="ECO:0000256" key="1">
    <source>
        <dbReference type="ARBA" id="ARBA00022714"/>
    </source>
</evidence>